<dbReference type="SUPFAM" id="SSF56112">
    <property type="entry name" value="Protein kinase-like (PK-like)"/>
    <property type="match status" value="1"/>
</dbReference>
<accession>A0AAV2YAV0</accession>
<evidence type="ECO:0000256" key="5">
    <source>
        <dbReference type="ARBA" id="ARBA00022840"/>
    </source>
</evidence>
<feature type="compositionally biased region" description="Low complexity" evidence="6">
    <location>
        <begin position="356"/>
        <end position="370"/>
    </location>
</feature>
<keyword evidence="4" id="KW-0418">Kinase</keyword>
<keyword evidence="9" id="KW-1185">Reference proteome</keyword>
<dbReference type="PROSITE" id="PS50011">
    <property type="entry name" value="PROTEIN_KINASE_DOM"/>
    <property type="match status" value="1"/>
</dbReference>
<feature type="domain" description="Protein kinase" evidence="7">
    <location>
        <begin position="1"/>
        <end position="116"/>
    </location>
</feature>
<keyword evidence="2" id="KW-0808">Transferase</keyword>
<dbReference type="EMBL" id="DAKRPA010000402">
    <property type="protein sequence ID" value="DAZ92675.1"/>
    <property type="molecule type" value="Genomic_DNA"/>
</dbReference>
<evidence type="ECO:0000256" key="1">
    <source>
        <dbReference type="ARBA" id="ARBA00022527"/>
    </source>
</evidence>
<gene>
    <name evidence="8" type="ORF">N0F65_000445</name>
</gene>
<organism evidence="8 9">
    <name type="scientific">Lagenidium giganteum</name>
    <dbReference type="NCBI Taxonomy" id="4803"/>
    <lineage>
        <taxon>Eukaryota</taxon>
        <taxon>Sar</taxon>
        <taxon>Stramenopiles</taxon>
        <taxon>Oomycota</taxon>
        <taxon>Peronosporomycetes</taxon>
        <taxon>Pythiales</taxon>
        <taxon>Pythiaceae</taxon>
    </lineage>
</organism>
<evidence type="ECO:0000259" key="7">
    <source>
        <dbReference type="PROSITE" id="PS50011"/>
    </source>
</evidence>
<proteinExistence type="predicted"/>
<dbReference type="GO" id="GO:0005524">
    <property type="term" value="F:ATP binding"/>
    <property type="evidence" value="ECO:0007669"/>
    <property type="project" value="UniProtKB-KW"/>
</dbReference>
<feature type="compositionally biased region" description="Polar residues" evidence="6">
    <location>
        <begin position="301"/>
        <end position="310"/>
    </location>
</feature>
<evidence type="ECO:0000256" key="6">
    <source>
        <dbReference type="SAM" id="MobiDB-lite"/>
    </source>
</evidence>
<feature type="compositionally biased region" description="Low complexity" evidence="6">
    <location>
        <begin position="497"/>
        <end position="510"/>
    </location>
</feature>
<evidence type="ECO:0000256" key="4">
    <source>
        <dbReference type="ARBA" id="ARBA00022777"/>
    </source>
</evidence>
<dbReference type="InterPro" id="IPR050117">
    <property type="entry name" value="MAPK"/>
</dbReference>
<dbReference type="Pfam" id="PF00069">
    <property type="entry name" value="Pkinase"/>
    <property type="match status" value="1"/>
</dbReference>
<evidence type="ECO:0000313" key="9">
    <source>
        <dbReference type="Proteomes" id="UP001146120"/>
    </source>
</evidence>
<dbReference type="InterPro" id="IPR000719">
    <property type="entry name" value="Prot_kinase_dom"/>
</dbReference>
<comment type="caution">
    <text evidence="8">The sequence shown here is derived from an EMBL/GenBank/DDBJ whole genome shotgun (WGS) entry which is preliminary data.</text>
</comment>
<feature type="compositionally biased region" description="Polar residues" evidence="6">
    <location>
        <begin position="274"/>
        <end position="288"/>
    </location>
</feature>
<name>A0AAV2YAV0_9STRA</name>
<dbReference type="FunFam" id="1.10.510.10:FF:000624">
    <property type="entry name" value="Mitogen-activated protein kinase"/>
    <property type="match status" value="1"/>
</dbReference>
<dbReference type="Proteomes" id="UP001146120">
    <property type="component" value="Unassembled WGS sequence"/>
</dbReference>
<feature type="compositionally biased region" description="Polar residues" evidence="6">
    <location>
        <begin position="340"/>
        <end position="355"/>
    </location>
</feature>
<sequence>MLQPDGFYDSSVDMWSIGCIFAEILGRKALFPGKNFLHQLSLIFDVIGTPPPEATIKIKSSQAQRFIKSLGKKPRVPFRSLFPTASDDAIDLLDKLLEFDPEKRISAREALAHPYLQAIEKKHKAVDPHPSMRVDFSFDSKKLTKMDLRALIIKEVEVFRKSLAHTAALDASVTDDDTRERERERERERPESTDNGTHDKRGSTATSRLTPSSTANMSTTPLASASTALNSNNTPGHGSRVFTSASANTTTPTSTILGASRQRIRMASKPPVPRQQQLTMTTATSNQHDQIRVASGRPSMLLTSQGSNTAIPPLDNTAIAGRSQGSSDVVPSKLLRQPEDGSTTGAKSTHQLRPESSSSSSSSSASSPSSSDDDAEAKRIRQSLAETATRTADAGKAAVAPRRVASAGPVRLRPTTGANVVMTSSQQQQQQQATTTVHNAFVGSTTSLIRAQRSSNGQSLTESGNMVYANMTTTATHKPPAQLAHQQLPTNQQPEGTTTTSTLKTQRSSSNLMAQEPSVKKPLGQKRLTVPKSPKFSVMSWQKKREGSSTSKASQLNATATMLTSTFRR</sequence>
<dbReference type="GO" id="GO:0004674">
    <property type="term" value="F:protein serine/threonine kinase activity"/>
    <property type="evidence" value="ECO:0007669"/>
    <property type="project" value="UniProtKB-KW"/>
</dbReference>
<evidence type="ECO:0000256" key="3">
    <source>
        <dbReference type="ARBA" id="ARBA00022741"/>
    </source>
</evidence>
<dbReference type="InterPro" id="IPR011009">
    <property type="entry name" value="Kinase-like_dom_sf"/>
</dbReference>
<evidence type="ECO:0000256" key="2">
    <source>
        <dbReference type="ARBA" id="ARBA00022679"/>
    </source>
</evidence>
<feature type="region of interest" description="Disordered" evidence="6">
    <location>
        <begin position="486"/>
        <end position="555"/>
    </location>
</feature>
<keyword evidence="5" id="KW-0067">ATP-binding</keyword>
<keyword evidence="1" id="KW-0723">Serine/threonine-protein kinase</keyword>
<feature type="compositionally biased region" description="Low complexity" evidence="6">
    <location>
        <begin position="243"/>
        <end position="255"/>
    </location>
</feature>
<feature type="compositionally biased region" description="Basic and acidic residues" evidence="6">
    <location>
        <begin position="176"/>
        <end position="202"/>
    </location>
</feature>
<dbReference type="PANTHER" id="PTHR24055">
    <property type="entry name" value="MITOGEN-ACTIVATED PROTEIN KINASE"/>
    <property type="match status" value="1"/>
</dbReference>
<evidence type="ECO:0000313" key="8">
    <source>
        <dbReference type="EMBL" id="DAZ92675.1"/>
    </source>
</evidence>
<feature type="region of interest" description="Disordered" evidence="6">
    <location>
        <begin position="171"/>
        <end position="413"/>
    </location>
</feature>
<keyword evidence="3" id="KW-0547">Nucleotide-binding</keyword>
<dbReference type="AlphaFoldDB" id="A0AAV2YAV0"/>
<reference evidence="8" key="1">
    <citation type="submission" date="2022-11" db="EMBL/GenBank/DDBJ databases">
        <authorList>
            <person name="Morgan W.R."/>
            <person name="Tartar A."/>
        </authorList>
    </citation>
    <scope>NUCLEOTIDE SEQUENCE</scope>
    <source>
        <strain evidence="8">ARSEF 373</strain>
    </source>
</reference>
<dbReference type="Gene3D" id="1.10.510.10">
    <property type="entry name" value="Transferase(Phosphotransferase) domain 1"/>
    <property type="match status" value="1"/>
</dbReference>
<dbReference type="Gene3D" id="3.30.200.20">
    <property type="entry name" value="Phosphorylase Kinase, domain 1"/>
    <property type="match status" value="1"/>
</dbReference>
<protein>
    <recommendedName>
        <fullName evidence="7">Protein kinase domain-containing protein</fullName>
    </recommendedName>
</protein>
<reference evidence="8" key="2">
    <citation type="journal article" date="2023" name="Microbiol Resour">
        <title>Decontamination and Annotation of the Draft Genome Sequence of the Oomycete Lagenidium giganteum ARSEF 373.</title>
        <authorList>
            <person name="Morgan W.R."/>
            <person name="Tartar A."/>
        </authorList>
    </citation>
    <scope>NUCLEOTIDE SEQUENCE</scope>
    <source>
        <strain evidence="8">ARSEF 373</strain>
    </source>
</reference>
<feature type="compositionally biased region" description="Polar residues" evidence="6">
    <location>
        <begin position="486"/>
        <end position="496"/>
    </location>
</feature>
<feature type="compositionally biased region" description="Polar residues" evidence="6">
    <location>
        <begin position="203"/>
        <end position="236"/>
    </location>
</feature>